<dbReference type="PANTHER" id="PTHR14543">
    <property type="entry name" value="PROTRUDIN"/>
    <property type="match status" value="1"/>
</dbReference>
<feature type="domain" description="FYVE-type" evidence="19">
    <location>
        <begin position="347"/>
        <end position="413"/>
    </location>
</feature>
<evidence type="ECO:0000256" key="5">
    <source>
        <dbReference type="ARBA" id="ARBA00022475"/>
    </source>
</evidence>
<organism evidence="20 21">
    <name type="scientific">Salvator merianae</name>
    <name type="common">Argentine black and white tegu</name>
    <name type="synonym">Tupinambis merianae</name>
    <dbReference type="NCBI Taxonomy" id="96440"/>
    <lineage>
        <taxon>Eukaryota</taxon>
        <taxon>Metazoa</taxon>
        <taxon>Chordata</taxon>
        <taxon>Craniata</taxon>
        <taxon>Vertebrata</taxon>
        <taxon>Euteleostomi</taxon>
        <taxon>Lepidosauria</taxon>
        <taxon>Squamata</taxon>
        <taxon>Bifurcata</taxon>
        <taxon>Unidentata</taxon>
        <taxon>Episquamata</taxon>
        <taxon>Laterata</taxon>
        <taxon>Teiioidea</taxon>
        <taxon>Teiidae</taxon>
        <taxon>Salvator</taxon>
    </lineage>
</organism>
<feature type="transmembrane region" description="Helical" evidence="18">
    <location>
        <begin position="63"/>
        <end position="86"/>
    </location>
</feature>
<evidence type="ECO:0000256" key="9">
    <source>
        <dbReference type="ARBA" id="ARBA00022771"/>
    </source>
</evidence>
<keyword evidence="8" id="KW-0967">Endosome</keyword>
<feature type="transmembrane region" description="Helical" evidence="18">
    <location>
        <begin position="92"/>
        <end position="111"/>
    </location>
</feature>
<proteinExistence type="predicted"/>
<evidence type="ECO:0000256" key="17">
    <source>
        <dbReference type="SAM" id="MobiDB-lite"/>
    </source>
</evidence>
<dbReference type="GO" id="GO:0048011">
    <property type="term" value="P:neurotrophin TRK receptor signaling pathway"/>
    <property type="evidence" value="ECO:0007669"/>
    <property type="project" value="TreeGrafter"/>
</dbReference>
<dbReference type="GO" id="GO:0030425">
    <property type="term" value="C:dendrite"/>
    <property type="evidence" value="ECO:0007669"/>
    <property type="project" value="Ensembl"/>
</dbReference>
<accession>A0A8D0E9C6</accession>
<dbReference type="SUPFAM" id="SSF57903">
    <property type="entry name" value="FYVE/PHD zinc finger"/>
    <property type="match status" value="1"/>
</dbReference>
<evidence type="ECO:0000313" key="20">
    <source>
        <dbReference type="Ensembl" id="ENSSMRP00000028199.1"/>
    </source>
</evidence>
<evidence type="ECO:0000256" key="10">
    <source>
        <dbReference type="ARBA" id="ARBA00022824"/>
    </source>
</evidence>
<dbReference type="OMA" id="LYWEDHS"/>
<feature type="region of interest" description="Disordered" evidence="17">
    <location>
        <begin position="1"/>
        <end position="34"/>
    </location>
</feature>
<feature type="transmembrane region" description="Helical" evidence="18">
    <location>
        <begin position="187"/>
        <end position="210"/>
    </location>
</feature>
<dbReference type="GeneTree" id="ENSGT00390000013298"/>
<dbReference type="GO" id="GO:0042802">
    <property type="term" value="F:identical protein binding"/>
    <property type="evidence" value="ECO:0007669"/>
    <property type="project" value="Ensembl"/>
</dbReference>
<reference evidence="20" key="2">
    <citation type="submission" date="2025-09" db="UniProtKB">
        <authorList>
            <consortium name="Ensembl"/>
        </authorList>
    </citation>
    <scope>IDENTIFICATION</scope>
</reference>
<keyword evidence="12 18" id="KW-1133">Transmembrane helix</keyword>
<evidence type="ECO:0000256" key="4">
    <source>
        <dbReference type="ARBA" id="ARBA00015523"/>
    </source>
</evidence>
<dbReference type="InterPro" id="IPR017455">
    <property type="entry name" value="Znf_FYVE-rel"/>
</dbReference>
<dbReference type="GO" id="GO:0045773">
    <property type="term" value="P:positive regulation of axon extension"/>
    <property type="evidence" value="ECO:0007669"/>
    <property type="project" value="Ensembl"/>
</dbReference>
<comment type="subcellular location">
    <subcellularLocation>
        <location evidence="2">Cell projection</location>
        <location evidence="2">Growth cone membrane</location>
        <topology evidence="2">Multi-pass membrane protein</topology>
    </subcellularLocation>
    <subcellularLocation>
        <location evidence="3">Endoplasmic reticulum membrane</location>
        <topology evidence="3">Multi-pass membrane protein</topology>
    </subcellularLocation>
    <subcellularLocation>
        <location evidence="1">Recycling endosome membrane</location>
        <topology evidence="1">Multi-pass membrane protein</topology>
    </subcellularLocation>
</comment>
<evidence type="ECO:0000259" key="19">
    <source>
        <dbReference type="PROSITE" id="PS50178"/>
    </source>
</evidence>
<protein>
    <recommendedName>
        <fullName evidence="4">Protrudin</fullName>
    </recommendedName>
    <alternativeName>
        <fullName evidence="15">Zinc finger FYVE domain-containing protein 27</fullName>
    </alternativeName>
</protein>
<evidence type="ECO:0000256" key="16">
    <source>
        <dbReference type="PROSITE-ProRule" id="PRU00091"/>
    </source>
</evidence>
<dbReference type="GO" id="GO:0005789">
    <property type="term" value="C:endoplasmic reticulum membrane"/>
    <property type="evidence" value="ECO:0007669"/>
    <property type="project" value="UniProtKB-SubCell"/>
</dbReference>
<dbReference type="AlphaFoldDB" id="A0A8D0E9C6"/>
<dbReference type="SMART" id="SM00064">
    <property type="entry name" value="FYVE"/>
    <property type="match status" value="1"/>
</dbReference>
<dbReference type="CDD" id="cd15723">
    <property type="entry name" value="FYVE_protrudin"/>
    <property type="match status" value="1"/>
</dbReference>
<dbReference type="InterPro" id="IPR042405">
    <property type="entry name" value="Protrudin"/>
</dbReference>
<keyword evidence="9 16" id="KW-0863">Zinc-finger</keyword>
<keyword evidence="13 18" id="KW-0472">Membrane</keyword>
<dbReference type="PANTHER" id="PTHR14543:SF1">
    <property type="entry name" value="PROTRUDIN"/>
    <property type="match status" value="1"/>
</dbReference>
<dbReference type="PROSITE" id="PS50178">
    <property type="entry name" value="ZF_FYVE"/>
    <property type="match status" value="1"/>
</dbReference>
<dbReference type="Proteomes" id="UP000694421">
    <property type="component" value="Unplaced"/>
</dbReference>
<evidence type="ECO:0000256" key="11">
    <source>
        <dbReference type="ARBA" id="ARBA00022833"/>
    </source>
</evidence>
<dbReference type="Ensembl" id="ENSSMRT00000032897.1">
    <property type="protein sequence ID" value="ENSSMRP00000028199.1"/>
    <property type="gene ID" value="ENSSMRG00000021691.1"/>
</dbReference>
<keyword evidence="21" id="KW-1185">Reference proteome</keyword>
<dbReference type="Gene3D" id="3.30.40.10">
    <property type="entry name" value="Zinc/RING finger domain, C3HC4 (zinc finger)"/>
    <property type="match status" value="1"/>
</dbReference>
<dbReference type="Pfam" id="PF01363">
    <property type="entry name" value="FYVE"/>
    <property type="match status" value="1"/>
</dbReference>
<evidence type="ECO:0000313" key="21">
    <source>
        <dbReference type="Proteomes" id="UP000694421"/>
    </source>
</evidence>
<evidence type="ECO:0000256" key="14">
    <source>
        <dbReference type="ARBA" id="ARBA00023273"/>
    </source>
</evidence>
<dbReference type="InterPro" id="IPR011011">
    <property type="entry name" value="Znf_FYVE_PHD"/>
</dbReference>
<dbReference type="GO" id="GO:0031175">
    <property type="term" value="P:neuron projection development"/>
    <property type="evidence" value="ECO:0007669"/>
    <property type="project" value="Ensembl"/>
</dbReference>
<keyword evidence="6 18" id="KW-0812">Transmembrane</keyword>
<sequence>MQVTEREGGGTTGNGLDNPSASESQPSSPLPPKPPSLDLFNLVVSYKRLELYLEPLQDVAEGVCFLLSWQMPLCSLLTCLGLNFLLLTLTEAAWYGLCVILILVPALLGYLQETCRIRLTEEELARRRYHSVRREDVRKVRLARHEAFAEVKGFLIQLEALLSRLCGGCEAVYRVLYWENPSLSSQFYGILMASVCAVYLLPLCWVFVLLNNALFLGNVAFYRVLLELKSSIEQRLGLKPIASVSEPVELGPEEIGAGTLPDRTPTPTSTEDLTPGSVEEAEEAEPDDEFKDAIEETQLLVMEDDDVSQCSAEFELGLPDSPFMSKNEVIRSRVSRLTERLRKRYPTNNLGNCASCSATFSVLKKRRNCSNCGNSFCSRCCSFKVPKSCMGATAPDAQRETVCVCGPCNQMLIK</sequence>
<dbReference type="GO" id="GO:0005654">
    <property type="term" value="C:nucleoplasm"/>
    <property type="evidence" value="ECO:0007669"/>
    <property type="project" value="Ensembl"/>
</dbReference>
<evidence type="ECO:0000256" key="18">
    <source>
        <dbReference type="SAM" id="Phobius"/>
    </source>
</evidence>
<evidence type="ECO:0000256" key="12">
    <source>
        <dbReference type="ARBA" id="ARBA00022989"/>
    </source>
</evidence>
<keyword evidence="10" id="KW-0256">Endoplasmic reticulum</keyword>
<dbReference type="GO" id="GO:0005829">
    <property type="term" value="C:cytosol"/>
    <property type="evidence" value="ECO:0007669"/>
    <property type="project" value="Ensembl"/>
</dbReference>
<evidence type="ECO:0000256" key="7">
    <source>
        <dbReference type="ARBA" id="ARBA00022723"/>
    </source>
</evidence>
<keyword evidence="14" id="KW-0966">Cell projection</keyword>
<evidence type="ECO:0000256" key="2">
    <source>
        <dbReference type="ARBA" id="ARBA00004460"/>
    </source>
</evidence>
<dbReference type="GO" id="GO:0071782">
    <property type="term" value="C:endoplasmic reticulum tubular network"/>
    <property type="evidence" value="ECO:0007669"/>
    <property type="project" value="Ensembl"/>
</dbReference>
<keyword evidence="11" id="KW-0862">Zinc</keyword>
<evidence type="ECO:0000256" key="13">
    <source>
        <dbReference type="ARBA" id="ARBA00023136"/>
    </source>
</evidence>
<evidence type="ECO:0000256" key="1">
    <source>
        <dbReference type="ARBA" id="ARBA00004195"/>
    </source>
</evidence>
<dbReference type="GO" id="GO:0008270">
    <property type="term" value="F:zinc ion binding"/>
    <property type="evidence" value="ECO:0007669"/>
    <property type="project" value="UniProtKB-KW"/>
</dbReference>
<keyword evidence="7" id="KW-0479">Metal-binding</keyword>
<reference evidence="20" key="1">
    <citation type="submission" date="2025-08" db="UniProtKB">
        <authorList>
            <consortium name="Ensembl"/>
        </authorList>
    </citation>
    <scope>IDENTIFICATION</scope>
</reference>
<evidence type="ECO:0000256" key="3">
    <source>
        <dbReference type="ARBA" id="ARBA00004477"/>
    </source>
</evidence>
<dbReference type="GO" id="GO:0071787">
    <property type="term" value="P:endoplasmic reticulum tubular network formation"/>
    <property type="evidence" value="ECO:0007669"/>
    <property type="project" value="Ensembl"/>
</dbReference>
<dbReference type="InterPro" id="IPR000306">
    <property type="entry name" value="Znf_FYVE"/>
</dbReference>
<feature type="region of interest" description="Disordered" evidence="17">
    <location>
        <begin position="252"/>
        <end position="287"/>
    </location>
</feature>
<evidence type="ECO:0000256" key="8">
    <source>
        <dbReference type="ARBA" id="ARBA00022753"/>
    </source>
</evidence>
<evidence type="ECO:0000256" key="15">
    <source>
        <dbReference type="ARBA" id="ARBA00032025"/>
    </source>
</evidence>
<dbReference type="GO" id="GO:0032584">
    <property type="term" value="C:growth cone membrane"/>
    <property type="evidence" value="ECO:0007669"/>
    <property type="project" value="UniProtKB-SubCell"/>
</dbReference>
<keyword evidence="5" id="KW-1003">Cell membrane</keyword>
<dbReference type="FunFam" id="3.30.40.10:FF:000102">
    <property type="entry name" value="protrudin isoform X2"/>
    <property type="match status" value="1"/>
</dbReference>
<dbReference type="InterPro" id="IPR013083">
    <property type="entry name" value="Znf_RING/FYVE/PHD"/>
</dbReference>
<name>A0A8D0E9C6_SALMN</name>
<dbReference type="GO" id="GO:0055038">
    <property type="term" value="C:recycling endosome membrane"/>
    <property type="evidence" value="ECO:0007669"/>
    <property type="project" value="UniProtKB-SubCell"/>
</dbReference>
<dbReference type="GO" id="GO:0016192">
    <property type="term" value="P:vesicle-mediated transport"/>
    <property type="evidence" value="ECO:0007669"/>
    <property type="project" value="Ensembl"/>
</dbReference>
<dbReference type="GO" id="GO:0072659">
    <property type="term" value="P:protein localization to plasma membrane"/>
    <property type="evidence" value="ECO:0007669"/>
    <property type="project" value="InterPro"/>
</dbReference>
<evidence type="ECO:0000256" key="6">
    <source>
        <dbReference type="ARBA" id="ARBA00022692"/>
    </source>
</evidence>